<accession>A0A8H3YI32</accession>
<keyword evidence="3 6" id="KW-0812">Transmembrane</keyword>
<feature type="transmembrane region" description="Helical" evidence="6">
    <location>
        <begin position="268"/>
        <end position="290"/>
    </location>
</feature>
<comment type="similarity">
    <text evidence="2 6">Belongs to the YIP1 family.</text>
</comment>
<dbReference type="Pfam" id="PF04893">
    <property type="entry name" value="Yip1"/>
    <property type="match status" value="1"/>
</dbReference>
<evidence type="ECO:0000256" key="7">
    <source>
        <dbReference type="SAM" id="MobiDB-lite"/>
    </source>
</evidence>
<dbReference type="AlphaFoldDB" id="A0A8H3YI32"/>
<evidence type="ECO:0000313" key="9">
    <source>
        <dbReference type="EMBL" id="GHJ88797.1"/>
    </source>
</evidence>
<feature type="transmembrane region" description="Helical" evidence="6">
    <location>
        <begin position="110"/>
        <end position="134"/>
    </location>
</feature>
<evidence type="ECO:0000256" key="2">
    <source>
        <dbReference type="ARBA" id="ARBA00010596"/>
    </source>
</evidence>
<dbReference type="PANTHER" id="PTHR12822">
    <property type="entry name" value="PROTEIN YIPF"/>
    <property type="match status" value="1"/>
</dbReference>
<evidence type="ECO:0000256" key="3">
    <source>
        <dbReference type="ARBA" id="ARBA00022692"/>
    </source>
</evidence>
<feature type="transmembrane region" description="Helical" evidence="6">
    <location>
        <begin position="146"/>
        <end position="170"/>
    </location>
</feature>
<feature type="transmembrane region" description="Helical" evidence="6">
    <location>
        <begin position="212"/>
        <end position="231"/>
    </location>
</feature>
<dbReference type="OrthoDB" id="10256463at2759"/>
<gene>
    <name evidence="9" type="ORF">NliqN6_5199</name>
</gene>
<dbReference type="EMBL" id="BLZA01000032">
    <property type="protein sequence ID" value="GHJ88797.1"/>
    <property type="molecule type" value="Genomic_DNA"/>
</dbReference>
<evidence type="ECO:0000256" key="6">
    <source>
        <dbReference type="RuleBase" id="RU361264"/>
    </source>
</evidence>
<comment type="caution">
    <text evidence="9">The sequence shown here is derived from an EMBL/GenBank/DDBJ whole genome shotgun (WGS) entry which is preliminary data.</text>
</comment>
<dbReference type="PANTHER" id="PTHR12822:SF2">
    <property type="entry name" value="PROTEIN YIPF"/>
    <property type="match status" value="1"/>
</dbReference>
<feature type="domain" description="Yip1" evidence="8">
    <location>
        <begin position="88"/>
        <end position="284"/>
    </location>
</feature>
<name>A0A8H3YI32_9TREE</name>
<feature type="region of interest" description="Disordered" evidence="7">
    <location>
        <begin position="26"/>
        <end position="54"/>
    </location>
</feature>
<keyword evidence="10" id="KW-1185">Reference proteome</keyword>
<evidence type="ECO:0000259" key="8">
    <source>
        <dbReference type="Pfam" id="PF04893"/>
    </source>
</evidence>
<reference evidence="9" key="1">
    <citation type="submission" date="2020-07" db="EMBL/GenBank/DDBJ databases">
        <title>Draft Genome Sequence of a Deep-Sea Yeast, Naganishia (Cryptococcus) liquefaciens strain N6.</title>
        <authorList>
            <person name="Han Y.W."/>
            <person name="Kajitani R."/>
            <person name="Morimoto H."/>
            <person name="Parhat M."/>
            <person name="Tsubouchi H."/>
            <person name="Bakenova O."/>
            <person name="Ogata M."/>
            <person name="Argunhan B."/>
            <person name="Aoki R."/>
            <person name="Kajiwara S."/>
            <person name="Itoh T."/>
            <person name="Iwasaki H."/>
        </authorList>
    </citation>
    <scope>NUCLEOTIDE SEQUENCE</scope>
    <source>
        <strain evidence="9">N6</strain>
    </source>
</reference>
<feature type="transmembrane region" description="Helical" evidence="6">
    <location>
        <begin position="238"/>
        <end position="256"/>
    </location>
</feature>
<evidence type="ECO:0000313" key="10">
    <source>
        <dbReference type="Proteomes" id="UP000620104"/>
    </source>
</evidence>
<organism evidence="9 10">
    <name type="scientific">Naganishia liquefaciens</name>
    <dbReference type="NCBI Taxonomy" id="104408"/>
    <lineage>
        <taxon>Eukaryota</taxon>
        <taxon>Fungi</taxon>
        <taxon>Dikarya</taxon>
        <taxon>Basidiomycota</taxon>
        <taxon>Agaricomycotina</taxon>
        <taxon>Tremellomycetes</taxon>
        <taxon>Filobasidiales</taxon>
        <taxon>Filobasidiaceae</taxon>
        <taxon>Naganishia</taxon>
    </lineage>
</organism>
<dbReference type="GO" id="GO:0000139">
    <property type="term" value="C:Golgi membrane"/>
    <property type="evidence" value="ECO:0007669"/>
    <property type="project" value="UniProtKB-SubCell"/>
</dbReference>
<proteinExistence type="inferred from homology"/>
<dbReference type="Proteomes" id="UP000620104">
    <property type="component" value="Unassembled WGS sequence"/>
</dbReference>
<keyword evidence="4 6" id="KW-1133">Transmembrane helix</keyword>
<keyword evidence="5 6" id="KW-0472">Membrane</keyword>
<evidence type="ECO:0000256" key="1">
    <source>
        <dbReference type="ARBA" id="ARBA00004141"/>
    </source>
</evidence>
<comment type="subcellular location">
    <subcellularLocation>
        <location evidence="6">Golgi apparatus membrane</location>
        <topology evidence="6">Multi-pass membrane protein</topology>
    </subcellularLocation>
    <subcellularLocation>
        <location evidence="1">Membrane</location>
        <topology evidence="1">Multi-pass membrane protein</topology>
    </subcellularLocation>
</comment>
<evidence type="ECO:0000256" key="5">
    <source>
        <dbReference type="ARBA" id="ARBA00023136"/>
    </source>
</evidence>
<sequence length="327" mass="34267">MSTAGYAFVDADDDFGGDAARSAGNGLEFQNFPSEGQGSTQQNKTIAPDAAPRTSTAPFSPFNLTYYQPYFSITTSTLLHRLSHSLLPRPGAGDFLSTTCAGEVDLYGPFWTLTTLIFTIYLGTSLSASISAFLAPSSDNPPTQDLTLLSVATTLIYTYGILFPALIWAATRWLARSGGDGFSTGEGQGILGHASSGGQETGAAGWRLVDALAVWGYAMSAYVPVSILCVIPVPILRWILVGGAALSSGYFLWINVYPILAGPDNKNLRLLMIVIIIVHLSVAIAMKVLFFSYAVGGKIIGPDDTLGGGIVGGGGTNTDVDGVLDGM</sequence>
<dbReference type="GO" id="GO:0031267">
    <property type="term" value="F:small GTPase binding"/>
    <property type="evidence" value="ECO:0007669"/>
    <property type="project" value="InterPro"/>
</dbReference>
<protein>
    <recommendedName>
        <fullName evidence="6">Protein YIP</fullName>
    </recommendedName>
</protein>
<dbReference type="InterPro" id="IPR039765">
    <property type="entry name" value="Yip5/YIPF1/YIPF2"/>
</dbReference>
<dbReference type="InterPro" id="IPR006977">
    <property type="entry name" value="Yip1_dom"/>
</dbReference>
<dbReference type="GO" id="GO:0016192">
    <property type="term" value="P:vesicle-mediated transport"/>
    <property type="evidence" value="ECO:0007669"/>
    <property type="project" value="InterPro"/>
</dbReference>
<evidence type="ECO:0000256" key="4">
    <source>
        <dbReference type="ARBA" id="ARBA00022989"/>
    </source>
</evidence>
<feature type="compositionally biased region" description="Polar residues" evidence="7">
    <location>
        <begin position="31"/>
        <end position="45"/>
    </location>
</feature>